<dbReference type="Proteomes" id="UP000663879">
    <property type="component" value="Unassembled WGS sequence"/>
</dbReference>
<accession>A0A814P5P0</accession>
<dbReference type="Pfam" id="PF12784">
    <property type="entry name" value="PDDEXK_2"/>
    <property type="match status" value="1"/>
</dbReference>
<dbReference type="OrthoDB" id="6427855at2759"/>
<keyword evidence="2" id="KW-1185">Reference proteome</keyword>
<comment type="caution">
    <text evidence="1">The sequence shown here is derived from an EMBL/GenBank/DDBJ whole genome shotgun (WGS) entry which is preliminary data.</text>
</comment>
<dbReference type="AlphaFoldDB" id="A0A814P5P0"/>
<evidence type="ECO:0000313" key="1">
    <source>
        <dbReference type="EMBL" id="CAF1101825.1"/>
    </source>
</evidence>
<protein>
    <submittedName>
        <fullName evidence="1">Uncharacterized protein</fullName>
    </submittedName>
</protein>
<gene>
    <name evidence="1" type="ORF">OXX778_LOCUS21188</name>
</gene>
<organism evidence="1 2">
    <name type="scientific">Brachionus calyciflorus</name>
    <dbReference type="NCBI Taxonomy" id="104777"/>
    <lineage>
        <taxon>Eukaryota</taxon>
        <taxon>Metazoa</taxon>
        <taxon>Spiralia</taxon>
        <taxon>Gnathifera</taxon>
        <taxon>Rotifera</taxon>
        <taxon>Eurotatoria</taxon>
        <taxon>Monogononta</taxon>
        <taxon>Pseudotrocha</taxon>
        <taxon>Ploima</taxon>
        <taxon>Brachionidae</taxon>
        <taxon>Brachionus</taxon>
    </lineage>
</organism>
<sequence length="116" mass="13844">MQNPMVHQTKTVFANPMFNIPFRMLFANESRRELLISLIDSLFDFHGEDRVNQVNILWEDLYSDSTRTIIGIRCCTIKNKDILVELQMNHKFYSLKMVLFERFTYGVSHKFNTNYL</sequence>
<reference evidence="1" key="1">
    <citation type="submission" date="2021-02" db="EMBL/GenBank/DDBJ databases">
        <authorList>
            <person name="Nowell W R."/>
        </authorList>
    </citation>
    <scope>NUCLEOTIDE SEQUENCE</scope>
    <source>
        <strain evidence="1">Ploen Becks lab</strain>
    </source>
</reference>
<dbReference type="EMBL" id="CAJNOC010007602">
    <property type="protein sequence ID" value="CAF1101825.1"/>
    <property type="molecule type" value="Genomic_DNA"/>
</dbReference>
<evidence type="ECO:0000313" key="2">
    <source>
        <dbReference type="Proteomes" id="UP000663879"/>
    </source>
</evidence>
<name>A0A814P5P0_9BILA</name>
<proteinExistence type="predicted"/>